<name>A0A919BHB5_9GAMM</name>
<feature type="transmembrane region" description="Helical" evidence="1">
    <location>
        <begin position="37"/>
        <end position="60"/>
    </location>
</feature>
<dbReference type="PANTHER" id="PTHR34351">
    <property type="entry name" value="SLR1927 PROTEIN-RELATED"/>
    <property type="match status" value="1"/>
</dbReference>
<sequence length="331" mass="37870">MCVVFKSIVQRFKTKFNAFIDRRMPTTGIHKLSHKNIFIFPTWFGFAFLSFAVLLFVLGTNYQNNLIILVSFFIVGLFTVVMLHSYSNLAGLEIRSNGTLTGFVAEPIDVSIALYNTEKRRSFVFTLKQPVSSKTVIDIVADKAKLSVTLPRRGVFTIERLQLLSEFPLGIFRTWTYLKFPITFIVYPEPKPCKVAQIQHTLIDEEGDTEPNDKRVKGDDFYELAQYQLGEPLSQVAWKQVAKGQAWQVKRYANHVKPNHNVLKLYDMPGNNIENKLSHLCFLVLEYHQAQIPFGLDLAEQIIDSNIGEQHLTTCLEALARWGSDCEARNE</sequence>
<dbReference type="EMBL" id="BNCK01000004">
    <property type="protein sequence ID" value="GHF91254.1"/>
    <property type="molecule type" value="Genomic_DNA"/>
</dbReference>
<gene>
    <name evidence="2" type="ORF">GCM10017161_18800</name>
</gene>
<protein>
    <recommendedName>
        <fullName evidence="4">DUF58 domain-containing protein</fullName>
    </recommendedName>
</protein>
<keyword evidence="1" id="KW-1133">Transmembrane helix</keyword>
<keyword evidence="1" id="KW-0472">Membrane</keyword>
<reference evidence="2" key="2">
    <citation type="submission" date="2020-09" db="EMBL/GenBank/DDBJ databases">
        <authorList>
            <person name="Sun Q."/>
            <person name="Kim S."/>
        </authorList>
    </citation>
    <scope>NUCLEOTIDE SEQUENCE</scope>
    <source>
        <strain evidence="2">KCTC 42731</strain>
    </source>
</reference>
<accession>A0A919BHB5</accession>
<dbReference type="AlphaFoldDB" id="A0A919BHB5"/>
<organism evidence="2 3">
    <name type="scientific">Thalassotalea marina</name>
    <dbReference type="NCBI Taxonomy" id="1673741"/>
    <lineage>
        <taxon>Bacteria</taxon>
        <taxon>Pseudomonadati</taxon>
        <taxon>Pseudomonadota</taxon>
        <taxon>Gammaproteobacteria</taxon>
        <taxon>Alteromonadales</taxon>
        <taxon>Colwelliaceae</taxon>
        <taxon>Thalassotalea</taxon>
    </lineage>
</organism>
<evidence type="ECO:0008006" key="4">
    <source>
        <dbReference type="Google" id="ProtNLM"/>
    </source>
</evidence>
<keyword evidence="3" id="KW-1185">Reference proteome</keyword>
<reference evidence="2" key="1">
    <citation type="journal article" date="2014" name="Int. J. Syst. Evol. Microbiol.">
        <title>Complete genome sequence of Corynebacterium casei LMG S-19264T (=DSM 44701T), isolated from a smear-ripened cheese.</title>
        <authorList>
            <consortium name="US DOE Joint Genome Institute (JGI-PGF)"/>
            <person name="Walter F."/>
            <person name="Albersmeier A."/>
            <person name="Kalinowski J."/>
            <person name="Ruckert C."/>
        </authorList>
    </citation>
    <scope>NUCLEOTIDE SEQUENCE</scope>
    <source>
        <strain evidence="2">KCTC 42731</strain>
    </source>
</reference>
<evidence type="ECO:0000313" key="3">
    <source>
        <dbReference type="Proteomes" id="UP000623842"/>
    </source>
</evidence>
<dbReference type="Proteomes" id="UP000623842">
    <property type="component" value="Unassembled WGS sequence"/>
</dbReference>
<evidence type="ECO:0000256" key="1">
    <source>
        <dbReference type="SAM" id="Phobius"/>
    </source>
</evidence>
<comment type="caution">
    <text evidence="2">The sequence shown here is derived from an EMBL/GenBank/DDBJ whole genome shotgun (WGS) entry which is preliminary data.</text>
</comment>
<evidence type="ECO:0000313" key="2">
    <source>
        <dbReference type="EMBL" id="GHF91254.1"/>
    </source>
</evidence>
<keyword evidence="1" id="KW-0812">Transmembrane</keyword>
<dbReference type="PANTHER" id="PTHR34351:SF1">
    <property type="entry name" value="SLR1927 PROTEIN"/>
    <property type="match status" value="1"/>
</dbReference>
<feature type="transmembrane region" description="Helical" evidence="1">
    <location>
        <begin position="66"/>
        <end position="86"/>
    </location>
</feature>
<proteinExistence type="predicted"/>